<evidence type="ECO:0000313" key="2">
    <source>
        <dbReference type="Proteomes" id="UP000292424"/>
    </source>
</evidence>
<dbReference type="EMBL" id="CP044016">
    <property type="protein sequence ID" value="QES90563.1"/>
    <property type="molecule type" value="Genomic_DNA"/>
</dbReference>
<evidence type="ECO:0000313" key="1">
    <source>
        <dbReference type="EMBL" id="QES90563.1"/>
    </source>
</evidence>
<dbReference type="Proteomes" id="UP000292424">
    <property type="component" value="Chromosome"/>
</dbReference>
<dbReference type="Gene3D" id="3.30.420.40">
    <property type="match status" value="2"/>
</dbReference>
<name>A0A5P2GBH2_9BACT</name>
<proteinExistence type="predicted"/>
<dbReference type="OrthoDB" id="849313at2"/>
<dbReference type="RefSeq" id="WP_131331548.1">
    <property type="nucleotide sequence ID" value="NZ_CP044016.1"/>
</dbReference>
<dbReference type="PANTHER" id="PTHR18964">
    <property type="entry name" value="ROK (REPRESSOR, ORF, KINASE) FAMILY"/>
    <property type="match status" value="1"/>
</dbReference>
<dbReference type="Pfam" id="PF00480">
    <property type="entry name" value="ROK"/>
    <property type="match status" value="1"/>
</dbReference>
<sequence length="234" mass="25820">MKTIKKILSIDIGGTNIKSSVLDADGKLLTEYKKLPTPNPATPNAVIKVIKKLTEGWDYDVIASGFPGYLKEGVVFTAPNLGTEVWKGCKFQDLLAKSFGKPARVVNDADMQGLGIMSGKGFEIVVTLGTGFGSAFFYNGVLLPHMEVAHHPIKKDKTYDEYIGQKAFDKAGKKRWNEHLKFIIQTLKTVYNYDTLYLGGGNAKKIDFELDKNIKIVTNEEGIDGGAKLWQQKA</sequence>
<accession>A0A5P2GBH2</accession>
<dbReference type="AlphaFoldDB" id="A0A5P2GBH2"/>
<reference evidence="1 2" key="1">
    <citation type="submission" date="2019-09" db="EMBL/GenBank/DDBJ databases">
        <title>Complete genome sequence of Arachidicoccus sp. B3-10 isolated from apple orchard soil.</title>
        <authorList>
            <person name="Kim H.S."/>
            <person name="Han K.-I."/>
            <person name="Suh M.K."/>
            <person name="Lee K.C."/>
            <person name="Eom M.K."/>
            <person name="Kim J.-S."/>
            <person name="Kang S.W."/>
            <person name="Sin Y."/>
            <person name="Lee J.-S."/>
        </authorList>
    </citation>
    <scope>NUCLEOTIDE SEQUENCE [LARGE SCALE GENOMIC DNA]</scope>
    <source>
        <strain evidence="1 2">B3-10</strain>
    </source>
</reference>
<gene>
    <name evidence="1" type="ORF">E0W69_018500</name>
</gene>
<dbReference type="InterPro" id="IPR000600">
    <property type="entry name" value="ROK"/>
</dbReference>
<protein>
    <submittedName>
        <fullName evidence="1">ROK family protein</fullName>
    </submittedName>
</protein>
<dbReference type="SUPFAM" id="SSF53067">
    <property type="entry name" value="Actin-like ATPase domain"/>
    <property type="match status" value="1"/>
</dbReference>
<dbReference type="InterPro" id="IPR043129">
    <property type="entry name" value="ATPase_NBD"/>
</dbReference>
<dbReference type="KEGG" id="arac:E0W69_018500"/>
<keyword evidence="2" id="KW-1185">Reference proteome</keyword>
<organism evidence="1 2">
    <name type="scientific">Rhizosphaericola mali</name>
    <dbReference type="NCBI Taxonomy" id="2545455"/>
    <lineage>
        <taxon>Bacteria</taxon>
        <taxon>Pseudomonadati</taxon>
        <taxon>Bacteroidota</taxon>
        <taxon>Chitinophagia</taxon>
        <taxon>Chitinophagales</taxon>
        <taxon>Chitinophagaceae</taxon>
        <taxon>Rhizosphaericola</taxon>
    </lineage>
</organism>